<organism evidence="1">
    <name type="scientific">Rhizophagus irregularis (strain DAOM 181602 / DAOM 197198 / MUCL 43194)</name>
    <name type="common">Arbuscular mycorrhizal fungus</name>
    <name type="synonym">Glomus intraradices</name>
    <dbReference type="NCBI Taxonomy" id="747089"/>
    <lineage>
        <taxon>Eukaryota</taxon>
        <taxon>Fungi</taxon>
        <taxon>Fungi incertae sedis</taxon>
        <taxon>Mucoromycota</taxon>
        <taxon>Glomeromycotina</taxon>
        <taxon>Glomeromycetes</taxon>
        <taxon>Glomerales</taxon>
        <taxon>Glomeraceae</taxon>
        <taxon>Rhizophagus</taxon>
    </lineage>
</organism>
<dbReference type="AlphaFoldDB" id="U9U4T1"/>
<evidence type="ECO:0000313" key="1">
    <source>
        <dbReference type="EMBL" id="ESA14692.1"/>
    </source>
</evidence>
<proteinExistence type="predicted"/>
<sequence>MDAQSTIQDVKVPAIKRQLIVSEIQTGSNVIITDWNVSFKLINNEITTSKGVTSKEDTAIGSFRVKNFLKILPTYEILWTRKVWGIPEYIVWEEKYITTPKPLTYNKYMDAEGLLNYVRYGVVQLFRGVVVVSVSCYTAIKVDTSSGNPSGSTKRRREFQPILLNQFMAMLDNSGIPILFRNTQIIYIADTSDVIPRRVNYD</sequence>
<dbReference type="EMBL" id="KI282671">
    <property type="protein sequence ID" value="ESA14692.1"/>
    <property type="molecule type" value="Genomic_DNA"/>
</dbReference>
<dbReference type="HOGENOM" id="CLU_1355281_0_0_1"/>
<gene>
    <name evidence="1" type="ORF">GLOINDRAFT_95294</name>
</gene>
<protein>
    <submittedName>
        <fullName evidence="1">Uncharacterized protein</fullName>
    </submittedName>
</protein>
<accession>U9U4T1</accession>
<name>U9U4T1_RHIID</name>
<reference evidence="1" key="1">
    <citation type="submission" date="2013-07" db="EMBL/GenBank/DDBJ databases">
        <title>The genome of an arbuscular mycorrhizal fungus provides insights into the evolution of the oldest plant symbiosis.</title>
        <authorList>
            <consortium name="DOE Joint Genome Institute"/>
            <person name="Tisserant E."/>
            <person name="Malbreil M."/>
            <person name="Kuo A."/>
            <person name="Kohler A."/>
            <person name="Symeonidi A."/>
            <person name="Balestrini R."/>
            <person name="Charron P."/>
            <person name="Duensing N."/>
            <person name="Frei-dit-Frey N."/>
            <person name="Gianinazzi-Pearson V."/>
            <person name="Gilbert B."/>
            <person name="Handa Y."/>
            <person name="Hijri M."/>
            <person name="Kaul R."/>
            <person name="Kawaguchi M."/>
            <person name="Krajinski F."/>
            <person name="Lammers P."/>
            <person name="Lapierre D."/>
            <person name="Masclaux F.G."/>
            <person name="Murat C."/>
            <person name="Morin E."/>
            <person name="Ndikumana S."/>
            <person name="Pagni M."/>
            <person name="Petitpierre D."/>
            <person name="Requena N."/>
            <person name="Rosikiewicz P."/>
            <person name="Riley R."/>
            <person name="Saito K."/>
            <person name="San Clemente H."/>
            <person name="Shapiro H."/>
            <person name="van Tuinen D."/>
            <person name="Becard G."/>
            <person name="Bonfante P."/>
            <person name="Paszkowski U."/>
            <person name="Shachar-Hill Y."/>
            <person name="Young J.P."/>
            <person name="Sanders I.R."/>
            <person name="Henrissat B."/>
            <person name="Rensing S.A."/>
            <person name="Grigoriev I.V."/>
            <person name="Corradi N."/>
            <person name="Roux C."/>
            <person name="Martin F."/>
        </authorList>
    </citation>
    <scope>NUCLEOTIDE SEQUENCE</scope>
    <source>
        <strain evidence="1">DAOM 197198</strain>
    </source>
</reference>